<evidence type="ECO:0000313" key="4">
    <source>
        <dbReference type="EMBL" id="MCL7024638.1"/>
    </source>
</evidence>
<accession>A0AA41RYQ0</accession>
<keyword evidence="3" id="KW-0732">Signal</keyword>
<name>A0AA41RYQ0_PAPNU</name>
<feature type="transmembrane region" description="Helical" evidence="2">
    <location>
        <begin position="122"/>
        <end position="143"/>
    </location>
</feature>
<keyword evidence="2" id="KW-1133">Transmembrane helix</keyword>
<reference evidence="4" key="1">
    <citation type="submission" date="2022-03" db="EMBL/GenBank/DDBJ databases">
        <title>A functionally conserved STORR gene fusion in Papaver species that diverged 16.8 million years ago.</title>
        <authorList>
            <person name="Catania T."/>
        </authorList>
    </citation>
    <scope>NUCLEOTIDE SEQUENCE</scope>
    <source>
        <strain evidence="4">S-191538</strain>
    </source>
</reference>
<keyword evidence="2" id="KW-0472">Membrane</keyword>
<comment type="caution">
    <text evidence="4">The sequence shown here is derived from an EMBL/GenBank/DDBJ whole genome shotgun (WGS) entry which is preliminary data.</text>
</comment>
<evidence type="ECO:0000313" key="5">
    <source>
        <dbReference type="Proteomes" id="UP001177140"/>
    </source>
</evidence>
<keyword evidence="2" id="KW-0812">Transmembrane</keyword>
<dbReference type="Proteomes" id="UP001177140">
    <property type="component" value="Unassembled WGS sequence"/>
</dbReference>
<feature type="region of interest" description="Disordered" evidence="1">
    <location>
        <begin position="168"/>
        <end position="190"/>
    </location>
</feature>
<evidence type="ECO:0000256" key="3">
    <source>
        <dbReference type="SAM" id="SignalP"/>
    </source>
</evidence>
<keyword evidence="5" id="KW-1185">Reference proteome</keyword>
<protein>
    <submittedName>
        <fullName evidence="4">Uncharacterized protein</fullName>
    </submittedName>
</protein>
<feature type="signal peptide" evidence="3">
    <location>
        <begin position="1"/>
        <end position="20"/>
    </location>
</feature>
<proteinExistence type="predicted"/>
<feature type="chain" id="PRO_5041249083" evidence="3">
    <location>
        <begin position="21"/>
        <end position="190"/>
    </location>
</feature>
<gene>
    <name evidence="4" type="ORF">MKW94_022644</name>
</gene>
<evidence type="ECO:0000256" key="1">
    <source>
        <dbReference type="SAM" id="MobiDB-lite"/>
    </source>
</evidence>
<sequence length="190" mass="21852">MSKSPHFCLLFCCLIRSDICVKCLVNCHREFTCLENIVSSCLRLTIPWVWKSLHCLHLMEMCGIMYLVGKQKLWYNVANICCHCPLVVLDSCFYQFVEIYKVTTSSTIPKLPREEDSHSSKWLVLFFVVSFASGAAAGAVIYLKKFFHKNERDTGKFQQLSQMQARDFLDDDDEESSGPPVVHNDDDAHR</sequence>
<organism evidence="4 5">
    <name type="scientific">Papaver nudicaule</name>
    <name type="common">Iceland poppy</name>
    <dbReference type="NCBI Taxonomy" id="74823"/>
    <lineage>
        <taxon>Eukaryota</taxon>
        <taxon>Viridiplantae</taxon>
        <taxon>Streptophyta</taxon>
        <taxon>Embryophyta</taxon>
        <taxon>Tracheophyta</taxon>
        <taxon>Spermatophyta</taxon>
        <taxon>Magnoliopsida</taxon>
        <taxon>Ranunculales</taxon>
        <taxon>Papaveraceae</taxon>
        <taxon>Papaveroideae</taxon>
        <taxon>Papaver</taxon>
    </lineage>
</organism>
<dbReference type="EMBL" id="JAJJMA010036657">
    <property type="protein sequence ID" value="MCL7024638.1"/>
    <property type="molecule type" value="Genomic_DNA"/>
</dbReference>
<dbReference type="AlphaFoldDB" id="A0AA41RYQ0"/>
<evidence type="ECO:0000256" key="2">
    <source>
        <dbReference type="SAM" id="Phobius"/>
    </source>
</evidence>